<dbReference type="Pfam" id="PF00300">
    <property type="entry name" value="His_Phos_1"/>
    <property type="match status" value="1"/>
</dbReference>
<dbReference type="InterPro" id="IPR029033">
    <property type="entry name" value="His_PPase_superfam"/>
</dbReference>
<dbReference type="OrthoDB" id="9783269at2"/>
<keyword evidence="3" id="KW-0324">Glycolysis</keyword>
<protein>
    <recommendedName>
        <fullName evidence="2">phosphoglycerate mutase (2,3-diphosphoglycerate-dependent)</fullName>
        <ecNumber evidence="2">5.4.2.11</ecNumber>
    </recommendedName>
</protein>
<dbReference type="RefSeq" id="WP_066678211.1">
    <property type="nucleotide sequence ID" value="NZ_CABMIZ010000039.1"/>
</dbReference>
<evidence type="ECO:0000256" key="3">
    <source>
        <dbReference type="ARBA" id="ARBA00023152"/>
    </source>
</evidence>
<dbReference type="Gene3D" id="3.40.50.1240">
    <property type="entry name" value="Phosphoglycerate mutase-like"/>
    <property type="match status" value="1"/>
</dbReference>
<evidence type="ECO:0000313" key="7">
    <source>
        <dbReference type="EMBL" id="USS01853.1"/>
    </source>
</evidence>
<dbReference type="Proteomes" id="UP001055437">
    <property type="component" value="Chromosome"/>
</dbReference>
<dbReference type="InterPro" id="IPR005952">
    <property type="entry name" value="Phosphogly_mut1"/>
</dbReference>
<dbReference type="EMBL" id="CP099799">
    <property type="protein sequence ID" value="USS01853.1"/>
    <property type="molecule type" value="Genomic_DNA"/>
</dbReference>
<keyword evidence="9" id="KW-1185">Reference proteome</keyword>
<evidence type="ECO:0000256" key="5">
    <source>
        <dbReference type="PIRSR" id="PIRSR613078-2"/>
    </source>
</evidence>
<dbReference type="GO" id="GO:0004619">
    <property type="term" value="F:phosphoglycerate mutase activity"/>
    <property type="evidence" value="ECO:0007669"/>
    <property type="project" value="UniProtKB-EC"/>
</dbReference>
<evidence type="ECO:0000256" key="1">
    <source>
        <dbReference type="ARBA" id="ARBA00006717"/>
    </source>
</evidence>
<dbReference type="InterPro" id="IPR013078">
    <property type="entry name" value="His_Pase_superF_clade-1"/>
</dbReference>
<dbReference type="SMART" id="SM00855">
    <property type="entry name" value="PGAM"/>
    <property type="match status" value="1"/>
</dbReference>
<dbReference type="KEGG" id="csep:CP523_12955"/>
<reference evidence="6 8" key="1">
    <citation type="submission" date="2017-09" db="EMBL/GenBank/DDBJ databases">
        <authorList>
            <person name="Thomas P."/>
            <person name="Seyboldt C."/>
        </authorList>
    </citation>
    <scope>NUCLEOTIDE SEQUENCE [LARGE SCALE GENOMIC DNA]</scope>
    <source>
        <strain evidence="6 8">DSM 7534</strain>
    </source>
</reference>
<reference evidence="7" key="2">
    <citation type="submission" date="2022-06" db="EMBL/GenBank/DDBJ databases">
        <authorList>
            <person name="Holder M.E."/>
            <person name="Ajami N.J."/>
            <person name="Petrosino J.F."/>
        </authorList>
    </citation>
    <scope>NUCLEOTIDE SEQUENCE</scope>
    <source>
        <strain evidence="7">RMA 8861</strain>
    </source>
</reference>
<sequence>MYKLELYMLRHGKTIFNEERLYCGTSNPSLSEEGRSELIKLLKDIKYPQCNEYFTSGATRANETFEILYPNEQYEVISGFSEYDFGDFEGKSYEMLKKEKAYIDWITDDLGDVHCPNGESKKIYINRIVNTFKNFIRNCKVKKLQSVMLVSHGGTIGTILELFYDKRKSFYQWQPECGKGYKLTILVSDEIKVEKVEEVK</sequence>
<organism evidence="6 8">
    <name type="scientific">Clostridium septicum</name>
    <dbReference type="NCBI Taxonomy" id="1504"/>
    <lineage>
        <taxon>Bacteria</taxon>
        <taxon>Bacillati</taxon>
        <taxon>Bacillota</taxon>
        <taxon>Clostridia</taxon>
        <taxon>Eubacteriales</taxon>
        <taxon>Clostridiaceae</taxon>
        <taxon>Clostridium</taxon>
    </lineage>
</organism>
<accession>A0A9N7JNM1</accession>
<evidence type="ECO:0000313" key="8">
    <source>
        <dbReference type="Proteomes" id="UP000280586"/>
    </source>
</evidence>
<dbReference type="AlphaFoldDB" id="A0A9N7JNM1"/>
<dbReference type="EMBL" id="CP023671">
    <property type="protein sequence ID" value="AYE35259.1"/>
    <property type="molecule type" value="Genomic_DNA"/>
</dbReference>
<evidence type="ECO:0000313" key="9">
    <source>
        <dbReference type="Proteomes" id="UP001055437"/>
    </source>
</evidence>
<feature type="binding site" evidence="5">
    <location>
        <begin position="10"/>
        <end position="17"/>
    </location>
    <ligand>
        <name>substrate</name>
    </ligand>
</feature>
<dbReference type="Proteomes" id="UP000280586">
    <property type="component" value="Chromosome"/>
</dbReference>
<dbReference type="CDD" id="cd07067">
    <property type="entry name" value="HP_PGM_like"/>
    <property type="match status" value="1"/>
</dbReference>
<gene>
    <name evidence="6" type="ORF">CP523_12955</name>
    <name evidence="7" type="ORF">NH397_05330</name>
</gene>
<dbReference type="EC" id="5.4.2.11" evidence="2"/>
<evidence type="ECO:0000256" key="4">
    <source>
        <dbReference type="ARBA" id="ARBA00023235"/>
    </source>
</evidence>
<dbReference type="GeneID" id="303561594"/>
<dbReference type="SUPFAM" id="SSF53254">
    <property type="entry name" value="Phosphoglycerate mutase-like"/>
    <property type="match status" value="1"/>
</dbReference>
<feature type="binding site" evidence="5">
    <location>
        <position position="60"/>
    </location>
    <ligand>
        <name>substrate</name>
    </ligand>
</feature>
<dbReference type="GO" id="GO:0006096">
    <property type="term" value="P:glycolytic process"/>
    <property type="evidence" value="ECO:0007669"/>
    <property type="project" value="UniProtKB-KW"/>
</dbReference>
<evidence type="ECO:0000256" key="2">
    <source>
        <dbReference type="ARBA" id="ARBA00012028"/>
    </source>
</evidence>
<proteinExistence type="inferred from homology"/>
<comment type="similarity">
    <text evidence="1">Belongs to the phosphoglycerate mutase family. BPG-dependent PGAM subfamily.</text>
</comment>
<evidence type="ECO:0000313" key="6">
    <source>
        <dbReference type="EMBL" id="AYE35259.1"/>
    </source>
</evidence>
<dbReference type="PANTHER" id="PTHR11931">
    <property type="entry name" value="PHOSPHOGLYCERATE MUTASE"/>
    <property type="match status" value="1"/>
</dbReference>
<name>A0A9N7JNM1_CLOSE</name>
<keyword evidence="4" id="KW-0413">Isomerase</keyword>